<sequence>MAVGLKALAMKTTPLALSQGSFGRQKGFTV</sequence>
<dbReference type="AlphaFoldDB" id="A0A2P2Q623"/>
<reference evidence="1" key="1">
    <citation type="submission" date="2018-02" db="EMBL/GenBank/DDBJ databases">
        <title>Rhizophora mucronata_Transcriptome.</title>
        <authorList>
            <person name="Meera S.P."/>
            <person name="Sreeshan A."/>
            <person name="Augustine A."/>
        </authorList>
    </citation>
    <scope>NUCLEOTIDE SEQUENCE</scope>
    <source>
        <tissue evidence="1">Leaf</tissue>
    </source>
</reference>
<organism evidence="1">
    <name type="scientific">Rhizophora mucronata</name>
    <name type="common">Asiatic mangrove</name>
    <dbReference type="NCBI Taxonomy" id="61149"/>
    <lineage>
        <taxon>Eukaryota</taxon>
        <taxon>Viridiplantae</taxon>
        <taxon>Streptophyta</taxon>
        <taxon>Embryophyta</taxon>
        <taxon>Tracheophyta</taxon>
        <taxon>Spermatophyta</taxon>
        <taxon>Magnoliopsida</taxon>
        <taxon>eudicotyledons</taxon>
        <taxon>Gunneridae</taxon>
        <taxon>Pentapetalae</taxon>
        <taxon>rosids</taxon>
        <taxon>fabids</taxon>
        <taxon>Malpighiales</taxon>
        <taxon>Rhizophoraceae</taxon>
        <taxon>Rhizophora</taxon>
    </lineage>
</organism>
<evidence type="ECO:0000313" key="1">
    <source>
        <dbReference type="EMBL" id="MBX62421.1"/>
    </source>
</evidence>
<protein>
    <submittedName>
        <fullName evidence="1">Uncharacterized protein</fullName>
    </submittedName>
</protein>
<name>A0A2P2Q623_RHIMU</name>
<accession>A0A2P2Q623</accession>
<dbReference type="EMBL" id="GGEC01081937">
    <property type="protein sequence ID" value="MBX62421.1"/>
    <property type="molecule type" value="Transcribed_RNA"/>
</dbReference>
<proteinExistence type="predicted"/>